<proteinExistence type="predicted"/>
<evidence type="ECO:0000256" key="1">
    <source>
        <dbReference type="SAM" id="MobiDB-lite"/>
    </source>
</evidence>
<protein>
    <recommendedName>
        <fullName evidence="4">PRC-barrel domain-containing protein</fullName>
    </recommendedName>
</protein>
<accession>L9YAX7</accession>
<name>L9YAX7_9EURY</name>
<keyword evidence="3" id="KW-1185">Reference proteome</keyword>
<dbReference type="AlphaFoldDB" id="L9YAX7"/>
<dbReference type="OrthoDB" id="157291at2157"/>
<feature type="region of interest" description="Disordered" evidence="1">
    <location>
        <begin position="322"/>
        <end position="348"/>
    </location>
</feature>
<dbReference type="STRING" id="1227496.C489_03836"/>
<dbReference type="Proteomes" id="UP000011632">
    <property type="component" value="Unassembled WGS sequence"/>
</dbReference>
<dbReference type="EMBL" id="AOID01000013">
    <property type="protein sequence ID" value="ELY70048.1"/>
    <property type="molecule type" value="Genomic_DNA"/>
</dbReference>
<evidence type="ECO:0000313" key="2">
    <source>
        <dbReference type="EMBL" id="ELY70048.1"/>
    </source>
</evidence>
<feature type="compositionally biased region" description="Basic and acidic residues" evidence="1">
    <location>
        <begin position="18"/>
        <end position="55"/>
    </location>
</feature>
<evidence type="ECO:0000313" key="3">
    <source>
        <dbReference type="Proteomes" id="UP000011632"/>
    </source>
</evidence>
<sequence>MANETPPTDPDTPNQRRMTTDTERIREWAEARDAVPVRIQDSEDHGHSFTRRDDLGESHEEYSWDEFEERFDDEDLVFVYHEEEPTGEGLGFFEVVEREQAFERADLGRDELEESLKEGETVTTEIVETQVVETEVVETDTIESEVVDTDLVEREIVDSEIVEREIVETEFISDDMIEVTVDQTRLDTIEEVERYVVESEVVDIDIEQDQEMESDVVETNIELESVQRSILDSDVVRSSVTTDEVIEREVIQSQRTEGATVQSELIERRLIEEELDEQLLLTYVLEESELIESEVVRSDMLEGDIIDVEEYGAAETAGMETEAGGTMGGEATASTATEAGTGTTDEAMDTPMDASAVELSRDDQGKAVLDESGQQIGMVAEVEDQTAYVDPEPGLTDRLKARLDWGSHGDDDYPVESSQITEITDDEVVIRSE</sequence>
<dbReference type="PATRIC" id="fig|1227496.3.peg.769"/>
<evidence type="ECO:0008006" key="4">
    <source>
        <dbReference type="Google" id="ProtNLM"/>
    </source>
</evidence>
<feature type="compositionally biased region" description="Low complexity" evidence="1">
    <location>
        <begin position="322"/>
        <end position="345"/>
    </location>
</feature>
<feature type="region of interest" description="Disordered" evidence="1">
    <location>
        <begin position="1"/>
        <end position="55"/>
    </location>
</feature>
<reference evidence="2 3" key="1">
    <citation type="journal article" date="2014" name="PLoS Genet.">
        <title>Phylogenetically driven sequencing of extremely halophilic archaea reveals strategies for static and dynamic osmo-response.</title>
        <authorList>
            <person name="Becker E.A."/>
            <person name="Seitzer P.M."/>
            <person name="Tritt A."/>
            <person name="Larsen D."/>
            <person name="Krusor M."/>
            <person name="Yao A.I."/>
            <person name="Wu D."/>
            <person name="Madern D."/>
            <person name="Eisen J.A."/>
            <person name="Darling A.E."/>
            <person name="Facciotti M.T."/>
        </authorList>
    </citation>
    <scope>NUCLEOTIDE SEQUENCE [LARGE SCALE GENOMIC DNA]</scope>
    <source>
        <strain evidence="2 3">JCM 10478</strain>
    </source>
</reference>
<gene>
    <name evidence="2" type="ORF">C489_03836</name>
</gene>
<dbReference type="RefSeq" id="WP_006429816.1">
    <property type="nucleotide sequence ID" value="NZ_AOID01000013.1"/>
</dbReference>
<comment type="caution">
    <text evidence="2">The sequence shown here is derived from an EMBL/GenBank/DDBJ whole genome shotgun (WGS) entry which is preliminary data.</text>
</comment>
<organism evidence="2 3">
    <name type="scientific">Natrinema versiforme JCM 10478</name>
    <dbReference type="NCBI Taxonomy" id="1227496"/>
    <lineage>
        <taxon>Archaea</taxon>
        <taxon>Methanobacteriati</taxon>
        <taxon>Methanobacteriota</taxon>
        <taxon>Stenosarchaea group</taxon>
        <taxon>Halobacteria</taxon>
        <taxon>Halobacteriales</taxon>
        <taxon>Natrialbaceae</taxon>
        <taxon>Natrinema</taxon>
    </lineage>
</organism>